<dbReference type="Gene3D" id="3.40.50.10840">
    <property type="entry name" value="Putative sugar-binding, N-terminal domain"/>
    <property type="match status" value="1"/>
</dbReference>
<dbReference type="Pfam" id="PF03446">
    <property type="entry name" value="NAD_binding_2"/>
    <property type="match status" value="2"/>
</dbReference>
<dbReference type="InterPro" id="IPR029154">
    <property type="entry name" value="HIBADH-like_NADP-bd"/>
</dbReference>
<dbReference type="InterPro" id="IPR037051">
    <property type="entry name" value="4-carb_acid_sugar_kinase_N_sf"/>
</dbReference>
<feature type="domain" description="Four-carbon acid sugar kinase nucleotide binding" evidence="15">
    <location>
        <begin position="1048"/>
        <end position="1213"/>
    </location>
</feature>
<dbReference type="InterPro" id="IPR008927">
    <property type="entry name" value="6-PGluconate_DH-like_C_sf"/>
</dbReference>
<dbReference type="GO" id="GO:0016616">
    <property type="term" value="F:oxidoreductase activity, acting on the CH-OH group of donors, NAD or NADP as acceptor"/>
    <property type="evidence" value="ECO:0007669"/>
    <property type="project" value="InterPro"/>
</dbReference>
<dbReference type="Pfam" id="PF17042">
    <property type="entry name" value="NBD_C"/>
    <property type="match status" value="1"/>
</dbReference>
<reference evidence="16" key="1">
    <citation type="submission" date="2019-10" db="EMBL/GenBank/DDBJ databases">
        <authorList>
            <person name="Zhang R."/>
            <person name="Pan Y."/>
            <person name="Wang J."/>
            <person name="Ma R."/>
            <person name="Yu S."/>
        </authorList>
    </citation>
    <scope>NUCLEOTIDE SEQUENCE</scope>
    <source>
        <strain evidence="16">LA-IB0</strain>
        <tissue evidence="16">Leaf</tissue>
    </source>
</reference>
<dbReference type="InterPro" id="IPR031475">
    <property type="entry name" value="NBD_C"/>
</dbReference>
<dbReference type="Pfam" id="PF07005">
    <property type="entry name" value="SBD_N"/>
    <property type="match status" value="1"/>
</dbReference>
<dbReference type="PANTHER" id="PTHR43060">
    <property type="entry name" value="3-HYDROXYISOBUTYRATE DEHYDROGENASE-LIKE 1, MITOCHONDRIAL-RELATED"/>
    <property type="match status" value="1"/>
</dbReference>
<dbReference type="InterPro" id="IPR042213">
    <property type="entry name" value="NBD_C_sf"/>
</dbReference>
<dbReference type="InterPro" id="IPR006115">
    <property type="entry name" value="6PGDH_NADP-bd"/>
</dbReference>
<comment type="similarity">
    <text evidence="8">Belongs to the HIBADH-related family. L-threonate dehydrogenase subfamily.</text>
</comment>
<protein>
    <recommendedName>
        <fullName evidence="10">L-threonate dehydrogenase</fullName>
        <ecNumber evidence="9">1.1.1.411</ecNumber>
    </recommendedName>
</protein>
<dbReference type="Gene3D" id="1.10.1040.10">
    <property type="entry name" value="N-(1-d-carboxylethyl)-l-norvaline Dehydrogenase, domain 2"/>
    <property type="match status" value="3"/>
</dbReference>
<evidence type="ECO:0000256" key="5">
    <source>
        <dbReference type="ARBA" id="ARBA00022840"/>
    </source>
</evidence>
<comment type="catalytic activity">
    <reaction evidence="11">
        <text>L-threonate + NAD(+) = 2-dehydro-L-erythronate + NADH + H(+)</text>
        <dbReference type="Rhea" id="RHEA:52548"/>
        <dbReference type="ChEBI" id="CHEBI:15378"/>
        <dbReference type="ChEBI" id="CHEBI:57540"/>
        <dbReference type="ChEBI" id="CHEBI:57561"/>
        <dbReference type="ChEBI" id="CHEBI:57945"/>
        <dbReference type="ChEBI" id="CHEBI:136669"/>
        <dbReference type="EC" id="1.1.1.411"/>
    </reaction>
</comment>
<dbReference type="SUPFAM" id="SSF142764">
    <property type="entry name" value="YgbK-like"/>
    <property type="match status" value="1"/>
</dbReference>
<dbReference type="NCBIfam" id="TIGR00167">
    <property type="entry name" value="cbbA"/>
    <property type="match status" value="1"/>
</dbReference>
<dbReference type="GO" id="GO:0016832">
    <property type="term" value="F:aldehyde-lyase activity"/>
    <property type="evidence" value="ECO:0007669"/>
    <property type="project" value="InterPro"/>
</dbReference>
<feature type="domain" description="6-phosphogluconate dehydrogenase NADP-binding" evidence="12">
    <location>
        <begin position="6"/>
        <end position="116"/>
    </location>
</feature>
<evidence type="ECO:0000256" key="3">
    <source>
        <dbReference type="ARBA" id="ARBA00022741"/>
    </source>
</evidence>
<dbReference type="InterPro" id="IPR010737">
    <property type="entry name" value="4-carb_acid_sugar_kinase_N"/>
</dbReference>
<organism evidence="16 17">
    <name type="scientific">Buddleja alternifolia</name>
    <dbReference type="NCBI Taxonomy" id="168488"/>
    <lineage>
        <taxon>Eukaryota</taxon>
        <taxon>Viridiplantae</taxon>
        <taxon>Streptophyta</taxon>
        <taxon>Embryophyta</taxon>
        <taxon>Tracheophyta</taxon>
        <taxon>Spermatophyta</taxon>
        <taxon>Magnoliopsida</taxon>
        <taxon>eudicotyledons</taxon>
        <taxon>Gunneridae</taxon>
        <taxon>Pentapetalae</taxon>
        <taxon>asterids</taxon>
        <taxon>lamiids</taxon>
        <taxon>Lamiales</taxon>
        <taxon>Scrophulariaceae</taxon>
        <taxon>Buddlejeae</taxon>
        <taxon>Buddleja</taxon>
    </lineage>
</organism>
<evidence type="ECO:0000256" key="10">
    <source>
        <dbReference type="ARBA" id="ARBA00039407"/>
    </source>
</evidence>
<dbReference type="GO" id="GO:0005524">
    <property type="term" value="F:ATP binding"/>
    <property type="evidence" value="ECO:0007669"/>
    <property type="project" value="UniProtKB-KW"/>
</dbReference>
<proteinExistence type="inferred from homology"/>
<dbReference type="GO" id="GO:0008270">
    <property type="term" value="F:zinc ion binding"/>
    <property type="evidence" value="ECO:0007669"/>
    <property type="project" value="InterPro"/>
</dbReference>
<feature type="domain" description="6-phosphogluconate dehydrogenase NADP-binding" evidence="12">
    <location>
        <begin position="453"/>
        <end position="611"/>
    </location>
</feature>
<evidence type="ECO:0000256" key="4">
    <source>
        <dbReference type="ARBA" id="ARBA00022777"/>
    </source>
</evidence>
<sequence length="1505" mass="162009">MSKSVVGFVGLDEVSLELAASLVHSGYAVQAFETASHVMDGFSKLGGKKCANLMDTGKGVNALVILISHVDQINDLFYGDDGVLKGLPKDIVIIIHSTIFPAHIQKLGKSLAGNSLSYAYYLFFILHRDLETFAFICFSGLPICWFSADFPLDDYQMENVVDMYVLKAVSEVLKGKVMIISSGISESTTRARTFLSAMGEKLFVFEGDVGAGRCAFFLAVDADLHLLKSKMVIELLEGIHFVASLEAMSLGAQAGIHPWIIYDIISNAAGNSWKLPEIQVARMAGAAETSDEVLGYLTDLEGRSITKGTITALLPFSSVTIDLFPPDMSKITDRSTTKGYTRAAKPGVFKNYVPHLLRGNQSTNHLLNAFIQNLGIVLEMAKSLIFPLPLLAVAHQQILAGSSHGVKDDADAIFLKVWEKLCGVNIIDAANAKAYNPEEQASQLSTKSKTVKRVGFIGLGAMGFGMATHLLKSNFSVLGFDVYKPTLSRFESEGGFPGSSPAEVSKDVDVLVIMVTNEYQAESVLYGDNGAVAALPSGASIILSSTVSPAFVSQLERRLHNEQKNLKLVDAPVSGGVKRASEGTLTIMASGADEALEHAGSVLSALSEKLYIINGGCGAGSGVKMINQLLAGVHIASAAEAMAFGARLGLDTRLLFDVITNSAGTSWMFENRGPHMVENDYTPLSALDIFVKDLGIVSRECSSRRVPLHVSNVAHQLFLSGSAAGWGRIDDAAVVKVYETLTGVKVEGKPHASSKETVLRSLPSEWAMDPTEDIIKLTQKSLKTLVVLDDDPTGTQTVHDIDVLTEWSIKALSEQFSKRLKCFFILTNSRAMSSEKASALIREICSNLSAAAKTVVNTDYTVVLRGDSTLRGHFPEARTYAAVSVIGEMDAWIICPFFLQGGRYTIGDIHYVADSERLIPAGETEFAKDASFGYKSSNLREWVEEKTGGRISASSVASISIQLLRNGGPEAVCERLCSLKKGTTCIVNAASERDMAVFAAGMIQAELKGKSFLCRTAASFVSTRIGIIPKAPLVPSDLVKSRERAGGLIVVGSYVPKTTKQVEELLLQRGHSLKRIEVSVDKIAMTSIEEREEEINQTAEIADVYLRSGKDTLIMTSRLLVVGKTASESLEINSKVSSALVEIVRMITTRPRYILAKGGITSSDLATKALEAKRAKVVGQALAGVPLWQLGPESKHPGVPYIVFPGNVGDSKAVAEVVKRWTHPGRLSTKELLLNAEKGGYAVGAFNVYNLEGVEAVVSAAEEQRSPAILQIHPSALKQGGVPLVACCISAAEQATVPITVHFDHGSSKQELLEILELGFDSIMVDGSHLPFRENIAYTKYISVLAHTKNLMVEAELGRLSGTEDDLTVEDYEARLTDVNQANEFIDATGIDALAVCIGNVHGKYPASGPKLRLDLLKDLYGLSSKRGVHVVLHGASGLPKDIVEECIKLGVRKFNVNTEVRKAYMDSLVSSQKDLVHVMTSAKEAMKAVIAEKMHLFGSAGKAS</sequence>
<keyword evidence="3" id="KW-0547">Nucleotide-binding</keyword>
<dbReference type="PROSITE" id="PS00895">
    <property type="entry name" value="3_HYDROXYISOBUT_DH"/>
    <property type="match status" value="1"/>
</dbReference>
<dbReference type="EMBL" id="WHWC01000007">
    <property type="protein sequence ID" value="KAG8380268.1"/>
    <property type="molecule type" value="Genomic_DNA"/>
</dbReference>
<dbReference type="InterPro" id="IPR050006">
    <property type="entry name" value="LtnD"/>
</dbReference>
<dbReference type="Gene3D" id="3.20.20.70">
    <property type="entry name" value="Aldolase class I"/>
    <property type="match status" value="1"/>
</dbReference>
<dbReference type="SUPFAM" id="SSF51569">
    <property type="entry name" value="Aldolase"/>
    <property type="match status" value="1"/>
</dbReference>
<dbReference type="InterPro" id="IPR002204">
    <property type="entry name" value="3-OH-isobutyrate_DH-rel_CS"/>
</dbReference>
<dbReference type="InterPro" id="IPR000771">
    <property type="entry name" value="FBA_II"/>
</dbReference>
<comment type="caution">
    <text evidence="16">The sequence shown here is derived from an EMBL/GenBank/DDBJ whole genome shotgun (WGS) entry which is preliminary data.</text>
</comment>
<dbReference type="Pfam" id="PF01116">
    <property type="entry name" value="F_bP_aldolase"/>
    <property type="match status" value="1"/>
</dbReference>
<keyword evidence="6" id="KW-0119">Carbohydrate metabolism</keyword>
<dbReference type="Pfam" id="PF14833">
    <property type="entry name" value="NAD_binding_11"/>
    <property type="match status" value="1"/>
</dbReference>
<evidence type="ECO:0000256" key="2">
    <source>
        <dbReference type="ARBA" id="ARBA00022679"/>
    </source>
</evidence>
<evidence type="ECO:0000256" key="11">
    <source>
        <dbReference type="ARBA" id="ARBA00047312"/>
    </source>
</evidence>
<evidence type="ECO:0000313" key="17">
    <source>
        <dbReference type="Proteomes" id="UP000826271"/>
    </source>
</evidence>
<feature type="domain" description="Four-carbon acid sugar kinase N-terminal" evidence="13">
    <location>
        <begin position="785"/>
        <end position="1023"/>
    </location>
</feature>
<evidence type="ECO:0000256" key="1">
    <source>
        <dbReference type="ARBA" id="ARBA00005715"/>
    </source>
</evidence>
<evidence type="ECO:0000256" key="7">
    <source>
        <dbReference type="ARBA" id="ARBA00037062"/>
    </source>
</evidence>
<evidence type="ECO:0000256" key="6">
    <source>
        <dbReference type="ARBA" id="ARBA00023277"/>
    </source>
</evidence>
<dbReference type="CDD" id="cd00947">
    <property type="entry name" value="TBP_aldolase_IIB"/>
    <property type="match status" value="1"/>
</dbReference>
<evidence type="ECO:0000259" key="15">
    <source>
        <dbReference type="Pfam" id="PF17042"/>
    </source>
</evidence>
<evidence type="ECO:0000259" key="12">
    <source>
        <dbReference type="Pfam" id="PF03446"/>
    </source>
</evidence>
<dbReference type="SUPFAM" id="SSF51735">
    <property type="entry name" value="NAD(P)-binding Rossmann-fold domains"/>
    <property type="match status" value="2"/>
</dbReference>
<dbReference type="InterPro" id="IPR036291">
    <property type="entry name" value="NAD(P)-bd_dom_sf"/>
</dbReference>
<accession>A0AAV6XCM7</accession>
<dbReference type="PANTHER" id="PTHR43060:SF17">
    <property type="entry name" value="L-THREONATE DEHYDROGENASE"/>
    <property type="match status" value="1"/>
</dbReference>
<dbReference type="Gene3D" id="3.40.50.720">
    <property type="entry name" value="NAD(P)-binding Rossmann-like Domain"/>
    <property type="match status" value="2"/>
</dbReference>
<dbReference type="GO" id="GO:0005975">
    <property type="term" value="P:carbohydrate metabolic process"/>
    <property type="evidence" value="ECO:0007669"/>
    <property type="project" value="InterPro"/>
</dbReference>
<keyword evidence="2" id="KW-0808">Transferase</keyword>
<dbReference type="EC" id="1.1.1.411" evidence="9"/>
<keyword evidence="5" id="KW-0067">ATP-binding</keyword>
<evidence type="ECO:0000259" key="14">
    <source>
        <dbReference type="Pfam" id="PF14833"/>
    </source>
</evidence>
<dbReference type="Gene3D" id="3.40.980.20">
    <property type="entry name" value="Four-carbon acid sugar kinase, nucleotide binding domain"/>
    <property type="match status" value="1"/>
</dbReference>
<dbReference type="InterPro" id="IPR013785">
    <property type="entry name" value="Aldolase_TIM"/>
</dbReference>
<gene>
    <name evidence="16" type="ORF">BUALT_Bualt07G0175700</name>
</gene>
<keyword evidence="4" id="KW-0418">Kinase</keyword>
<feature type="domain" description="3-hydroxyisobutyrate dehydrogenase-like NAD-binding" evidence="14">
    <location>
        <begin position="618"/>
        <end position="738"/>
    </location>
</feature>
<evidence type="ECO:0000256" key="9">
    <source>
        <dbReference type="ARBA" id="ARBA00038870"/>
    </source>
</evidence>
<keyword evidence="17" id="KW-1185">Reference proteome</keyword>
<dbReference type="GO" id="GO:0016301">
    <property type="term" value="F:kinase activity"/>
    <property type="evidence" value="ECO:0007669"/>
    <property type="project" value="UniProtKB-KW"/>
</dbReference>
<comment type="similarity">
    <text evidence="1">Belongs to the four-carbon acid sugar kinase family.</text>
</comment>
<dbReference type="GO" id="GO:0050661">
    <property type="term" value="F:NADP binding"/>
    <property type="evidence" value="ECO:0007669"/>
    <property type="project" value="InterPro"/>
</dbReference>
<evidence type="ECO:0000259" key="13">
    <source>
        <dbReference type="Pfam" id="PF07005"/>
    </source>
</evidence>
<name>A0AAV6XCM7_9LAMI</name>
<evidence type="ECO:0000256" key="8">
    <source>
        <dbReference type="ARBA" id="ARBA00037979"/>
    </source>
</evidence>
<dbReference type="NCBIfam" id="NF043037">
    <property type="entry name" value="ThreonDh"/>
    <property type="match status" value="1"/>
</dbReference>
<dbReference type="InterPro" id="IPR013328">
    <property type="entry name" value="6PGD_dom2"/>
</dbReference>
<dbReference type="SUPFAM" id="SSF48179">
    <property type="entry name" value="6-phosphogluconate dehydrogenase C-terminal domain-like"/>
    <property type="match status" value="3"/>
</dbReference>
<evidence type="ECO:0000313" key="16">
    <source>
        <dbReference type="EMBL" id="KAG8380268.1"/>
    </source>
</evidence>
<dbReference type="GO" id="GO:0051287">
    <property type="term" value="F:NAD binding"/>
    <property type="evidence" value="ECO:0007669"/>
    <property type="project" value="InterPro"/>
</dbReference>
<dbReference type="Proteomes" id="UP000826271">
    <property type="component" value="Unassembled WGS sequence"/>
</dbReference>
<comment type="function">
    <text evidence="7">Catalyzes oxidation of L-threonate to 2-oxo-tetronate. Can use either NAD(+) or NADP(+) as cosubstrate, with a preference for NAD(+).</text>
</comment>